<evidence type="ECO:0000256" key="3">
    <source>
        <dbReference type="ARBA" id="ARBA00022741"/>
    </source>
</evidence>
<sequence length="313" mass="34600">MLQLENISIAYGKCKVVEDLNLDIAEGEMFGLVGPSGAGKTSILRVIAGIIKPNGGAVRVDDINIVVNEKKRKRMIGYLPADFGSYESLKVSEYLQFYASTYGYGGKKTTEVCNQALSFVHLEQRENELVDGLSRGMKQQLSLARSIIHNPRVLVLDEPYSGVDPIALKEIKKILVKLRQLGKTILITSHMLPEISDICTSFGVLDRGKMIIHGKTEEVITSINVINPIVIQILEGEEKALKILKEEVLVRTVSIEDKRIAITFSGDEYEQAKLLTKLTNSGVLIGSYNRIKGDFDALFNAIVHQPDLNGGER</sequence>
<keyword evidence="3" id="KW-0547">Nucleotide-binding</keyword>
<evidence type="ECO:0000313" key="7">
    <source>
        <dbReference type="Proteomes" id="UP000199659"/>
    </source>
</evidence>
<evidence type="ECO:0000313" key="6">
    <source>
        <dbReference type="EMBL" id="SFR56988.1"/>
    </source>
</evidence>
<proteinExistence type="inferred from homology"/>
<dbReference type="Pfam" id="PF00005">
    <property type="entry name" value="ABC_tran"/>
    <property type="match status" value="1"/>
</dbReference>
<reference evidence="6 7" key="1">
    <citation type="submission" date="2016-10" db="EMBL/GenBank/DDBJ databases">
        <authorList>
            <person name="de Groot N.N."/>
        </authorList>
    </citation>
    <scope>NUCLEOTIDE SEQUENCE [LARGE SCALE GENOMIC DNA]</scope>
    <source>
        <strain evidence="6 7">743A</strain>
    </source>
</reference>
<dbReference type="PROSITE" id="PS50893">
    <property type="entry name" value="ABC_TRANSPORTER_2"/>
    <property type="match status" value="1"/>
</dbReference>
<dbReference type="SUPFAM" id="SSF52540">
    <property type="entry name" value="P-loop containing nucleoside triphosphate hydrolases"/>
    <property type="match status" value="1"/>
</dbReference>
<protein>
    <submittedName>
        <fullName evidence="6">ABC-2 type transport system ATP-binding protein</fullName>
    </submittedName>
</protein>
<dbReference type="Gene3D" id="3.40.50.300">
    <property type="entry name" value="P-loop containing nucleotide triphosphate hydrolases"/>
    <property type="match status" value="1"/>
</dbReference>
<dbReference type="CDD" id="cd03230">
    <property type="entry name" value="ABC_DR_subfamily_A"/>
    <property type="match status" value="1"/>
</dbReference>
<dbReference type="PANTHER" id="PTHR43335">
    <property type="entry name" value="ABC TRANSPORTER, ATP-BINDING PROTEIN"/>
    <property type="match status" value="1"/>
</dbReference>
<dbReference type="GO" id="GO:0016887">
    <property type="term" value="F:ATP hydrolysis activity"/>
    <property type="evidence" value="ECO:0007669"/>
    <property type="project" value="InterPro"/>
</dbReference>
<dbReference type="Proteomes" id="UP000199659">
    <property type="component" value="Unassembled WGS sequence"/>
</dbReference>
<dbReference type="InterPro" id="IPR027417">
    <property type="entry name" value="P-loop_NTPase"/>
</dbReference>
<dbReference type="GO" id="GO:0005524">
    <property type="term" value="F:ATP binding"/>
    <property type="evidence" value="ECO:0007669"/>
    <property type="project" value="UniProtKB-KW"/>
</dbReference>
<dbReference type="InterPro" id="IPR003439">
    <property type="entry name" value="ABC_transporter-like_ATP-bd"/>
</dbReference>
<gene>
    <name evidence="6" type="ORF">SAMN05661086_00189</name>
</gene>
<evidence type="ECO:0000259" key="5">
    <source>
        <dbReference type="PROSITE" id="PS50893"/>
    </source>
</evidence>
<dbReference type="AlphaFoldDB" id="A0A1I6HRG9"/>
<dbReference type="STRING" id="37658.SAMN05661086_00189"/>
<evidence type="ECO:0000256" key="1">
    <source>
        <dbReference type="ARBA" id="ARBA00005417"/>
    </source>
</evidence>
<name>A0A1I6HRG9_9FIRM</name>
<feature type="domain" description="ABC transporter" evidence="5">
    <location>
        <begin position="2"/>
        <end position="232"/>
    </location>
</feature>
<dbReference type="EMBL" id="FOYZ01000001">
    <property type="protein sequence ID" value="SFR56988.1"/>
    <property type="molecule type" value="Genomic_DNA"/>
</dbReference>
<evidence type="ECO:0000256" key="4">
    <source>
        <dbReference type="ARBA" id="ARBA00022840"/>
    </source>
</evidence>
<keyword evidence="4 6" id="KW-0067">ATP-binding</keyword>
<organism evidence="6 7">
    <name type="scientific">Anaeromicropila populeti</name>
    <dbReference type="NCBI Taxonomy" id="37658"/>
    <lineage>
        <taxon>Bacteria</taxon>
        <taxon>Bacillati</taxon>
        <taxon>Bacillota</taxon>
        <taxon>Clostridia</taxon>
        <taxon>Lachnospirales</taxon>
        <taxon>Lachnospiraceae</taxon>
        <taxon>Anaeromicropila</taxon>
    </lineage>
</organism>
<dbReference type="InterPro" id="IPR003593">
    <property type="entry name" value="AAA+_ATPase"/>
</dbReference>
<keyword evidence="7" id="KW-1185">Reference proteome</keyword>
<keyword evidence="2" id="KW-0813">Transport</keyword>
<evidence type="ECO:0000256" key="2">
    <source>
        <dbReference type="ARBA" id="ARBA00022448"/>
    </source>
</evidence>
<dbReference type="SMART" id="SM00382">
    <property type="entry name" value="AAA"/>
    <property type="match status" value="1"/>
</dbReference>
<comment type="similarity">
    <text evidence="1">Belongs to the ABC transporter superfamily.</text>
</comment>
<dbReference type="PANTHER" id="PTHR43335:SF3">
    <property type="entry name" value="ABC TRANSPORTER"/>
    <property type="match status" value="1"/>
</dbReference>
<accession>A0A1I6HRG9</accession>